<protein>
    <submittedName>
        <fullName evidence="3">OmpW family outer membrane protein</fullName>
    </submittedName>
</protein>
<comment type="subcellular location">
    <subcellularLocation>
        <location evidence="1">Cell outer membrane</location>
    </subcellularLocation>
</comment>
<organism evidence="3 4">
    <name type="scientific">Aquincola agrisoli</name>
    <dbReference type="NCBI Taxonomy" id="3119538"/>
    <lineage>
        <taxon>Bacteria</taxon>
        <taxon>Pseudomonadati</taxon>
        <taxon>Pseudomonadota</taxon>
        <taxon>Betaproteobacteria</taxon>
        <taxon>Burkholderiales</taxon>
        <taxon>Sphaerotilaceae</taxon>
        <taxon>Aquincola</taxon>
    </lineage>
</organism>
<sequence>MNKRWNALALAAAAALTIAAPAARAQDTGHWIVRARALHLDSADKDGTPLDLSLKNKTFPEVDVTYFFTPNIAAELVLTYPQKHDLRAGGSKIGSLKHLPPTLSLQYHFTGMGWRPYVGAGINYTRFSSVDLPPGVRIDKNSWGLALGAGFDVPMGNGWLVNVDLKKVQIRTDVSAAGAKLGEFKADPLLFSVGFGKRF</sequence>
<dbReference type="PANTHER" id="PTHR36920">
    <property type="match status" value="1"/>
</dbReference>
<evidence type="ECO:0000313" key="3">
    <source>
        <dbReference type="EMBL" id="MEF7615124.1"/>
    </source>
</evidence>
<feature type="chain" id="PRO_5043364903" evidence="2">
    <location>
        <begin position="26"/>
        <end position="199"/>
    </location>
</feature>
<accession>A0AAW9QI89</accession>
<keyword evidence="2" id="KW-0732">Signal</keyword>
<dbReference type="Gene3D" id="2.40.160.20">
    <property type="match status" value="1"/>
</dbReference>
<dbReference type="EMBL" id="JAZIBG010000028">
    <property type="protein sequence ID" value="MEF7615124.1"/>
    <property type="molecule type" value="Genomic_DNA"/>
</dbReference>
<dbReference type="GO" id="GO:0055085">
    <property type="term" value="P:transmembrane transport"/>
    <property type="evidence" value="ECO:0007669"/>
    <property type="project" value="TreeGrafter"/>
</dbReference>
<dbReference type="Proteomes" id="UP001336250">
    <property type="component" value="Unassembled WGS sequence"/>
</dbReference>
<dbReference type="RefSeq" id="WP_332290238.1">
    <property type="nucleotide sequence ID" value="NZ_JAZIBG010000028.1"/>
</dbReference>
<proteinExistence type="predicted"/>
<feature type="signal peptide" evidence="2">
    <location>
        <begin position="1"/>
        <end position="25"/>
    </location>
</feature>
<gene>
    <name evidence="3" type="ORF">V4F39_14480</name>
</gene>
<evidence type="ECO:0000256" key="1">
    <source>
        <dbReference type="ARBA" id="ARBA00004442"/>
    </source>
</evidence>
<dbReference type="AlphaFoldDB" id="A0AAW9QI89"/>
<dbReference type="SUPFAM" id="SSF56925">
    <property type="entry name" value="OMPA-like"/>
    <property type="match status" value="1"/>
</dbReference>
<reference evidence="3 4" key="1">
    <citation type="submission" date="2024-02" db="EMBL/GenBank/DDBJ databases">
        <title>Genome sequence of Aquincola sp. MAHUQ-54.</title>
        <authorList>
            <person name="Huq M.A."/>
        </authorList>
    </citation>
    <scope>NUCLEOTIDE SEQUENCE [LARGE SCALE GENOMIC DNA]</scope>
    <source>
        <strain evidence="3 4">MAHUQ-54</strain>
    </source>
</reference>
<name>A0AAW9QI89_9BURK</name>
<dbReference type="InterPro" id="IPR005618">
    <property type="entry name" value="OMPW"/>
</dbReference>
<keyword evidence="4" id="KW-1185">Reference proteome</keyword>
<dbReference type="Pfam" id="PF03922">
    <property type="entry name" value="OmpW"/>
    <property type="match status" value="1"/>
</dbReference>
<dbReference type="PANTHER" id="PTHR36920:SF1">
    <property type="entry name" value="OUTER MEMBRANE PROTEIN W"/>
    <property type="match status" value="1"/>
</dbReference>
<evidence type="ECO:0000256" key="2">
    <source>
        <dbReference type="SAM" id="SignalP"/>
    </source>
</evidence>
<dbReference type="InterPro" id="IPR011250">
    <property type="entry name" value="OMP/PagP_B-barrel"/>
</dbReference>
<evidence type="ECO:0000313" key="4">
    <source>
        <dbReference type="Proteomes" id="UP001336250"/>
    </source>
</evidence>
<comment type="caution">
    <text evidence="3">The sequence shown here is derived from an EMBL/GenBank/DDBJ whole genome shotgun (WGS) entry which is preliminary data.</text>
</comment>
<dbReference type="GO" id="GO:0009279">
    <property type="term" value="C:cell outer membrane"/>
    <property type="evidence" value="ECO:0007669"/>
    <property type="project" value="UniProtKB-SubCell"/>
</dbReference>